<evidence type="ECO:0000313" key="6">
    <source>
        <dbReference type="Proteomes" id="UP000093276"/>
    </source>
</evidence>
<dbReference type="SUPFAM" id="SSF46689">
    <property type="entry name" value="Homeodomain-like"/>
    <property type="match status" value="2"/>
</dbReference>
<name>A0AAC9D314_9FLAO</name>
<dbReference type="PANTHER" id="PTHR43280:SF2">
    <property type="entry name" value="HTH-TYPE TRANSCRIPTIONAL REGULATOR EXSA"/>
    <property type="match status" value="1"/>
</dbReference>
<evidence type="ECO:0000256" key="3">
    <source>
        <dbReference type="ARBA" id="ARBA00023163"/>
    </source>
</evidence>
<evidence type="ECO:0000256" key="1">
    <source>
        <dbReference type="ARBA" id="ARBA00023015"/>
    </source>
</evidence>
<dbReference type="AlphaFoldDB" id="A0AAC9D314"/>
<feature type="domain" description="HTH araC/xylS-type" evidence="4">
    <location>
        <begin position="203"/>
        <end position="301"/>
    </location>
</feature>
<sequence>MRIALKKSEQPAVKYQSKGKIMITDYKKHDLYGKTLIQKIELAPPFKFDFPVTEQACFLYVKAGEVDYQIDGEQIKVATDYSLLLNCIDSGKQMRNSNQNGNCEIVILTFYPEILKKIYERELPQLLQKPKNAISNKSSEIINSDFLIQKYIEGLLFYFENPSLISEDILVLKVKEIILLLSQTQNSESIQLILSQLFSPAAYTFKQIIEANLFSQLTIEELAQQNNLSVSSFKREFAKIYHDTPANYIKMKKLEKAAELLQVSDQRITEIAFDCGFNDLANFTKSFTSKYHVSPTNYRQKLNNSQQL</sequence>
<dbReference type="GO" id="GO:0043565">
    <property type="term" value="F:sequence-specific DNA binding"/>
    <property type="evidence" value="ECO:0007669"/>
    <property type="project" value="InterPro"/>
</dbReference>
<dbReference type="RefSeq" id="WP_236940371.1">
    <property type="nucleotide sequence ID" value="NZ_CP016907.1"/>
</dbReference>
<dbReference type="InterPro" id="IPR018060">
    <property type="entry name" value="HTH_AraC"/>
</dbReference>
<dbReference type="GO" id="GO:0003700">
    <property type="term" value="F:DNA-binding transcription factor activity"/>
    <property type="evidence" value="ECO:0007669"/>
    <property type="project" value="InterPro"/>
</dbReference>
<keyword evidence="3" id="KW-0804">Transcription</keyword>
<evidence type="ECO:0000256" key="2">
    <source>
        <dbReference type="ARBA" id="ARBA00023125"/>
    </source>
</evidence>
<gene>
    <name evidence="5" type="primary">exsA_4</name>
    <name evidence="5" type="ORF">BB050_03949</name>
</gene>
<dbReference type="PROSITE" id="PS01124">
    <property type="entry name" value="HTH_ARAC_FAMILY_2"/>
    <property type="match status" value="1"/>
</dbReference>
<dbReference type="PRINTS" id="PR00032">
    <property type="entry name" value="HTHARAC"/>
</dbReference>
<evidence type="ECO:0000259" key="4">
    <source>
        <dbReference type="PROSITE" id="PS01124"/>
    </source>
</evidence>
<organism evidence="5 6">
    <name type="scientific">Flavobacterium anhuiense</name>
    <dbReference type="NCBI Taxonomy" id="459526"/>
    <lineage>
        <taxon>Bacteria</taxon>
        <taxon>Pseudomonadati</taxon>
        <taxon>Bacteroidota</taxon>
        <taxon>Flavobacteriia</taxon>
        <taxon>Flavobacteriales</taxon>
        <taxon>Flavobacteriaceae</taxon>
        <taxon>Flavobacterium</taxon>
    </lineage>
</organism>
<dbReference type="PANTHER" id="PTHR43280">
    <property type="entry name" value="ARAC-FAMILY TRANSCRIPTIONAL REGULATOR"/>
    <property type="match status" value="1"/>
</dbReference>
<dbReference type="Pfam" id="PF12833">
    <property type="entry name" value="HTH_18"/>
    <property type="match status" value="1"/>
</dbReference>
<dbReference type="GeneID" id="32309831"/>
<proteinExistence type="predicted"/>
<reference evidence="5 6" key="1">
    <citation type="submission" date="2016-08" db="EMBL/GenBank/DDBJ databases">
        <title>Complete genome sequence of Flavobacterium johnsoniae strain GSE09, a volatile-producing biocontrol agent isolated from cucumber (Cucumis sativus).</title>
        <authorList>
            <person name="Jeong J.-J."/>
            <person name="Oh J.Y."/>
            <person name="Jim Y.J."/>
            <person name="Sang M.K."/>
            <person name="Kim K.D."/>
        </authorList>
    </citation>
    <scope>NUCLEOTIDE SEQUENCE [LARGE SCALE GENOMIC DNA]</scope>
    <source>
        <strain evidence="5 6">GSE09</strain>
    </source>
</reference>
<keyword evidence="2" id="KW-0238">DNA-binding</keyword>
<protein>
    <submittedName>
        <fullName evidence="5">Exoenzyme S synthesis regulatory protein ExsA</fullName>
    </submittedName>
</protein>
<dbReference type="Proteomes" id="UP000093276">
    <property type="component" value="Chromosome"/>
</dbReference>
<dbReference type="EMBL" id="CP016907">
    <property type="protein sequence ID" value="AOC97027.1"/>
    <property type="molecule type" value="Genomic_DNA"/>
</dbReference>
<accession>A0AAC9D314</accession>
<dbReference type="InterPro" id="IPR020449">
    <property type="entry name" value="Tscrpt_reg_AraC-type_HTH"/>
</dbReference>
<dbReference type="InterPro" id="IPR054015">
    <property type="entry name" value="ExsA-like_N"/>
</dbReference>
<dbReference type="KEGG" id="fjg:BB050_03949"/>
<dbReference type="Pfam" id="PF22200">
    <property type="entry name" value="ExsA_N"/>
    <property type="match status" value="1"/>
</dbReference>
<dbReference type="InterPro" id="IPR009057">
    <property type="entry name" value="Homeodomain-like_sf"/>
</dbReference>
<dbReference type="Gene3D" id="1.10.10.60">
    <property type="entry name" value="Homeodomain-like"/>
    <property type="match status" value="2"/>
</dbReference>
<evidence type="ECO:0000313" key="5">
    <source>
        <dbReference type="EMBL" id="AOC97027.1"/>
    </source>
</evidence>
<keyword evidence="1" id="KW-0805">Transcription regulation</keyword>
<dbReference type="SMART" id="SM00342">
    <property type="entry name" value="HTH_ARAC"/>
    <property type="match status" value="1"/>
</dbReference>